<name>A0ABM9X233_9RHOB</name>
<feature type="region of interest" description="Disordered" evidence="1">
    <location>
        <begin position="1"/>
        <end position="21"/>
    </location>
</feature>
<dbReference type="RefSeq" id="WP_007120908.1">
    <property type="nucleotide sequence ID" value="NZ_ABID01000014.1"/>
</dbReference>
<accession>A0ABM9X233</accession>
<organism evidence="4 5">
    <name type="scientific">Sulfitobacter indolifex HEL-45</name>
    <dbReference type="NCBI Taxonomy" id="391624"/>
    <lineage>
        <taxon>Bacteria</taxon>
        <taxon>Pseudomonadati</taxon>
        <taxon>Pseudomonadota</taxon>
        <taxon>Alphaproteobacteria</taxon>
        <taxon>Rhodobacterales</taxon>
        <taxon>Roseobacteraceae</taxon>
        <taxon>Sulfitobacter</taxon>
    </lineage>
</organism>
<dbReference type="InterPro" id="IPR046847">
    <property type="entry name" value="Xre-like_HTH"/>
</dbReference>
<feature type="domain" description="Antitoxin Xre/MbcA/ParS-like toxin-binding" evidence="2">
    <location>
        <begin position="132"/>
        <end position="182"/>
    </location>
</feature>
<dbReference type="NCBIfam" id="TIGR02293">
    <property type="entry name" value="TAS_TIGR02293"/>
    <property type="match status" value="1"/>
</dbReference>
<sequence length="185" mass="20044">MTATASSGLGGKRRAPPRSAKVKAHVLDTENRVHLNLNETFGAYHLLGGADIFADVVKNSLEAHDEIMKGFSADALIHLVESVSVLSTGDALAKAIGMSLRTLQRKKASSKVDRLSTEQSSRAWQFAEILAQAISVLGDQETAENWMLEPAFGLDNRRPIDLLSTTAGAEAVENYLTRLEYGVYT</sequence>
<evidence type="ECO:0000259" key="2">
    <source>
        <dbReference type="Pfam" id="PF09722"/>
    </source>
</evidence>
<keyword evidence="5" id="KW-1185">Reference proteome</keyword>
<feature type="domain" description="Antitoxin Xre-like helix-turn-helix" evidence="3">
    <location>
        <begin position="63"/>
        <end position="127"/>
    </location>
</feature>
<dbReference type="Proteomes" id="UP000003257">
    <property type="component" value="Unassembled WGS sequence"/>
</dbReference>
<dbReference type="EMBL" id="ABID01000014">
    <property type="protein sequence ID" value="EDQ03524.1"/>
    <property type="molecule type" value="Genomic_DNA"/>
</dbReference>
<evidence type="ECO:0000256" key="1">
    <source>
        <dbReference type="SAM" id="MobiDB-lite"/>
    </source>
</evidence>
<evidence type="ECO:0000313" key="4">
    <source>
        <dbReference type="EMBL" id="EDQ03524.1"/>
    </source>
</evidence>
<reference evidence="4 5" key="1">
    <citation type="submission" date="2007-11" db="EMBL/GenBank/DDBJ databases">
        <authorList>
            <person name="Wagner-Dobler I."/>
            <person name="Ferriera S."/>
            <person name="Johnson J."/>
            <person name="Kravitz S."/>
            <person name="Beeson K."/>
            <person name="Sutton G."/>
            <person name="Rogers Y.-H."/>
            <person name="Friedman R."/>
            <person name="Frazier M."/>
            <person name="Venter J.C."/>
        </authorList>
    </citation>
    <scope>NUCLEOTIDE SEQUENCE [LARGE SCALE GENOMIC DNA]</scope>
    <source>
        <strain evidence="4 5">HEL-45</strain>
    </source>
</reference>
<evidence type="ECO:0000259" key="3">
    <source>
        <dbReference type="Pfam" id="PF20432"/>
    </source>
</evidence>
<proteinExistence type="predicted"/>
<dbReference type="Pfam" id="PF20432">
    <property type="entry name" value="Xre-like-HTH"/>
    <property type="match status" value="1"/>
</dbReference>
<gene>
    <name evidence="4" type="ORF">OIHEL45_20086</name>
</gene>
<dbReference type="Pfam" id="PF09722">
    <property type="entry name" value="Xre_MbcA_ParS_C"/>
    <property type="match status" value="1"/>
</dbReference>
<evidence type="ECO:0008006" key="6">
    <source>
        <dbReference type="Google" id="ProtNLM"/>
    </source>
</evidence>
<comment type="caution">
    <text evidence="4">The sequence shown here is derived from an EMBL/GenBank/DDBJ whole genome shotgun (WGS) entry which is preliminary data.</text>
</comment>
<evidence type="ECO:0000313" key="5">
    <source>
        <dbReference type="Proteomes" id="UP000003257"/>
    </source>
</evidence>
<dbReference type="InterPro" id="IPR011979">
    <property type="entry name" value="Antitox_Xre"/>
</dbReference>
<feature type="compositionally biased region" description="Basic residues" evidence="1">
    <location>
        <begin position="11"/>
        <end position="21"/>
    </location>
</feature>
<dbReference type="InterPro" id="IPR024467">
    <property type="entry name" value="Xre/MbcA/ParS-like_toxin-bd"/>
</dbReference>
<protein>
    <recommendedName>
        <fullName evidence="6">Antitoxin Xre/MbcA/ParS-like toxin-binding domain-containing protein</fullName>
    </recommendedName>
</protein>